<gene>
    <name evidence="1" type="ORF">S01H4_57683</name>
</gene>
<organism evidence="1">
    <name type="scientific">marine sediment metagenome</name>
    <dbReference type="NCBI Taxonomy" id="412755"/>
    <lineage>
        <taxon>unclassified sequences</taxon>
        <taxon>metagenomes</taxon>
        <taxon>ecological metagenomes</taxon>
    </lineage>
</organism>
<proteinExistence type="predicted"/>
<name>X1DLJ5_9ZZZZ</name>
<dbReference type="AlphaFoldDB" id="X1DLJ5"/>
<evidence type="ECO:0000313" key="1">
    <source>
        <dbReference type="EMBL" id="GAH09145.1"/>
    </source>
</evidence>
<accession>X1DLJ5</accession>
<reference evidence="1" key="1">
    <citation type="journal article" date="2014" name="Front. Microbiol.">
        <title>High frequency of phylogenetically diverse reductive dehalogenase-homologous genes in deep subseafloor sedimentary metagenomes.</title>
        <authorList>
            <person name="Kawai M."/>
            <person name="Futagami T."/>
            <person name="Toyoda A."/>
            <person name="Takaki Y."/>
            <person name="Nishi S."/>
            <person name="Hori S."/>
            <person name="Arai W."/>
            <person name="Tsubouchi T."/>
            <person name="Morono Y."/>
            <person name="Uchiyama I."/>
            <person name="Ito T."/>
            <person name="Fujiyama A."/>
            <person name="Inagaki F."/>
            <person name="Takami H."/>
        </authorList>
    </citation>
    <scope>NUCLEOTIDE SEQUENCE</scope>
    <source>
        <strain evidence="1">Expedition CK06-06</strain>
    </source>
</reference>
<dbReference type="EMBL" id="BART01033606">
    <property type="protein sequence ID" value="GAH09145.1"/>
    <property type="molecule type" value="Genomic_DNA"/>
</dbReference>
<protein>
    <submittedName>
        <fullName evidence="1">Uncharacterized protein</fullName>
    </submittedName>
</protein>
<comment type="caution">
    <text evidence="1">The sequence shown here is derived from an EMBL/GenBank/DDBJ whole genome shotgun (WGS) entry which is preliminary data.</text>
</comment>
<sequence>MIQKNTRPRAQPIEYMARPAYKYSVIRIVTRDPGRMDVRNRDPERGHYAFWIDEI</sequence>